<evidence type="ECO:0000256" key="1">
    <source>
        <dbReference type="SAM" id="SignalP"/>
    </source>
</evidence>
<keyword evidence="1" id="KW-0732">Signal</keyword>
<name>A0AAX6FSA6_IRIPA</name>
<sequence>MCLRKDFTLGLMSCLALKLEFLCYCSAFDNFQMQTMFNKQIENLSTLLRKLQVTKLCDLRNRDLQPLQVFMSGFKSILGSF</sequence>
<dbReference type="AlphaFoldDB" id="A0AAX6FSA6"/>
<gene>
    <name evidence="2" type="ORF">M6B38_403045</name>
</gene>
<accession>A0AAX6FSA6</accession>
<comment type="caution">
    <text evidence="2">The sequence shown here is derived from an EMBL/GenBank/DDBJ whole genome shotgun (WGS) entry which is preliminary data.</text>
</comment>
<feature type="signal peptide" evidence="1">
    <location>
        <begin position="1"/>
        <end position="27"/>
    </location>
</feature>
<protein>
    <submittedName>
        <fullName evidence="2">Uncharacterized protein</fullName>
    </submittedName>
</protein>
<evidence type="ECO:0000313" key="2">
    <source>
        <dbReference type="EMBL" id="KAJ6819230.1"/>
    </source>
</evidence>
<evidence type="ECO:0000313" key="3">
    <source>
        <dbReference type="Proteomes" id="UP001140949"/>
    </source>
</evidence>
<keyword evidence="3" id="KW-1185">Reference proteome</keyword>
<proteinExistence type="predicted"/>
<feature type="chain" id="PRO_5043949049" evidence="1">
    <location>
        <begin position="28"/>
        <end position="81"/>
    </location>
</feature>
<dbReference type="EMBL" id="JANAVB010026399">
    <property type="protein sequence ID" value="KAJ6819230.1"/>
    <property type="molecule type" value="Genomic_DNA"/>
</dbReference>
<organism evidence="2 3">
    <name type="scientific">Iris pallida</name>
    <name type="common">Sweet iris</name>
    <dbReference type="NCBI Taxonomy" id="29817"/>
    <lineage>
        <taxon>Eukaryota</taxon>
        <taxon>Viridiplantae</taxon>
        <taxon>Streptophyta</taxon>
        <taxon>Embryophyta</taxon>
        <taxon>Tracheophyta</taxon>
        <taxon>Spermatophyta</taxon>
        <taxon>Magnoliopsida</taxon>
        <taxon>Liliopsida</taxon>
        <taxon>Asparagales</taxon>
        <taxon>Iridaceae</taxon>
        <taxon>Iridoideae</taxon>
        <taxon>Irideae</taxon>
        <taxon>Iris</taxon>
    </lineage>
</organism>
<reference evidence="2" key="1">
    <citation type="journal article" date="2023" name="GigaByte">
        <title>Genome assembly of the bearded iris, Iris pallida Lam.</title>
        <authorList>
            <person name="Bruccoleri R.E."/>
            <person name="Oakeley E.J."/>
            <person name="Faust A.M.E."/>
            <person name="Altorfer M."/>
            <person name="Dessus-Babus S."/>
            <person name="Burckhardt D."/>
            <person name="Oertli M."/>
            <person name="Naumann U."/>
            <person name="Petersen F."/>
            <person name="Wong J."/>
        </authorList>
    </citation>
    <scope>NUCLEOTIDE SEQUENCE</scope>
    <source>
        <strain evidence="2">GSM-AAB239-AS_SAM_17_03QT</strain>
    </source>
</reference>
<dbReference type="Proteomes" id="UP001140949">
    <property type="component" value="Unassembled WGS sequence"/>
</dbReference>
<reference evidence="2" key="2">
    <citation type="submission" date="2023-04" db="EMBL/GenBank/DDBJ databases">
        <authorList>
            <person name="Bruccoleri R.E."/>
            <person name="Oakeley E.J."/>
            <person name="Faust A.-M."/>
            <person name="Dessus-Babus S."/>
            <person name="Altorfer M."/>
            <person name="Burckhardt D."/>
            <person name="Oertli M."/>
            <person name="Naumann U."/>
            <person name="Petersen F."/>
            <person name="Wong J."/>
        </authorList>
    </citation>
    <scope>NUCLEOTIDE SEQUENCE</scope>
    <source>
        <strain evidence="2">GSM-AAB239-AS_SAM_17_03QT</strain>
        <tissue evidence="2">Leaf</tissue>
    </source>
</reference>